<dbReference type="GO" id="GO:0004497">
    <property type="term" value="F:monooxygenase activity"/>
    <property type="evidence" value="ECO:0007669"/>
    <property type="project" value="UniProtKB-KW"/>
</dbReference>
<dbReference type="EMBL" id="JACIFU010000002">
    <property type="protein sequence ID" value="MBB4173704.1"/>
    <property type="molecule type" value="Genomic_DNA"/>
</dbReference>
<dbReference type="InterPro" id="IPR007138">
    <property type="entry name" value="ABM_dom"/>
</dbReference>
<keyword evidence="2" id="KW-0503">Monooxygenase</keyword>
<dbReference type="Pfam" id="PF03992">
    <property type="entry name" value="ABM"/>
    <property type="match status" value="1"/>
</dbReference>
<keyword evidence="3" id="KW-1185">Reference proteome</keyword>
<evidence type="ECO:0000313" key="2">
    <source>
        <dbReference type="EMBL" id="MBB4173704.1"/>
    </source>
</evidence>
<dbReference type="Gene3D" id="3.30.70.100">
    <property type="match status" value="1"/>
</dbReference>
<dbReference type="OrthoDB" id="9797178at2"/>
<dbReference type="InterPro" id="IPR011008">
    <property type="entry name" value="Dimeric_a/b-barrel"/>
</dbReference>
<reference evidence="2 3" key="1">
    <citation type="submission" date="2020-08" db="EMBL/GenBank/DDBJ databases">
        <title>Genomic Encyclopedia of Type Strains, Phase IV (KMG-IV): sequencing the most valuable type-strain genomes for metagenomic binning, comparative biology and taxonomic classification.</title>
        <authorList>
            <person name="Goeker M."/>
        </authorList>
    </citation>
    <scope>NUCLEOTIDE SEQUENCE [LARGE SCALE GENOMIC DNA]</scope>
    <source>
        <strain evidence="2 3">DSM 101015</strain>
    </source>
</reference>
<name>A0A7W6M770_9RHOB</name>
<accession>A0A7W6M770</accession>
<evidence type="ECO:0000313" key="3">
    <source>
        <dbReference type="Proteomes" id="UP000565745"/>
    </source>
</evidence>
<proteinExistence type="predicted"/>
<dbReference type="Proteomes" id="UP000565745">
    <property type="component" value="Unassembled WGS sequence"/>
</dbReference>
<organism evidence="2 3">
    <name type="scientific">Sulfitobacter noctilucicola</name>
    <dbReference type="NCBI Taxonomy" id="1342301"/>
    <lineage>
        <taxon>Bacteria</taxon>
        <taxon>Pseudomonadati</taxon>
        <taxon>Pseudomonadota</taxon>
        <taxon>Alphaproteobacteria</taxon>
        <taxon>Rhodobacterales</taxon>
        <taxon>Roseobacteraceae</taxon>
        <taxon>Sulfitobacter</taxon>
    </lineage>
</organism>
<keyword evidence="2" id="KW-0560">Oxidoreductase</keyword>
<evidence type="ECO:0000259" key="1">
    <source>
        <dbReference type="Pfam" id="PF03992"/>
    </source>
</evidence>
<protein>
    <submittedName>
        <fullName evidence="2">Quinol monooxygenase YgiN</fullName>
    </submittedName>
</protein>
<feature type="domain" description="ABM" evidence="1">
    <location>
        <begin position="5"/>
        <end position="70"/>
    </location>
</feature>
<gene>
    <name evidence="2" type="ORF">GGR93_001477</name>
</gene>
<comment type="caution">
    <text evidence="2">The sequence shown here is derived from an EMBL/GenBank/DDBJ whole genome shotgun (WGS) entry which is preliminary data.</text>
</comment>
<sequence length="92" mass="10088">MGVTLHGYLRCADEVEAARVRSALDEHIRLTRLEEGCVSFHVTPTDDPLVWEVAEEFTDPAAFTAHGTRAGASDWAVATKGITRDYKITGMP</sequence>
<dbReference type="AlphaFoldDB" id="A0A7W6M770"/>
<dbReference type="SUPFAM" id="SSF54909">
    <property type="entry name" value="Dimeric alpha+beta barrel"/>
    <property type="match status" value="1"/>
</dbReference>
<dbReference type="RefSeq" id="WP_037969333.1">
    <property type="nucleotide sequence ID" value="NZ_JACIFU010000002.1"/>
</dbReference>